<name>A0ABY9R5A0_9BACT</name>
<evidence type="ECO:0000256" key="1">
    <source>
        <dbReference type="SAM" id="MobiDB-lite"/>
    </source>
</evidence>
<feature type="region of interest" description="Disordered" evidence="1">
    <location>
        <begin position="1"/>
        <end position="20"/>
    </location>
</feature>
<organism evidence="2 3">
    <name type="scientific">Nitratidesulfovibrio liaohensis</name>
    <dbReference type="NCBI Taxonomy" id="2604158"/>
    <lineage>
        <taxon>Bacteria</taxon>
        <taxon>Pseudomonadati</taxon>
        <taxon>Thermodesulfobacteriota</taxon>
        <taxon>Desulfovibrionia</taxon>
        <taxon>Desulfovibrionales</taxon>
        <taxon>Desulfovibrionaceae</taxon>
        <taxon>Nitratidesulfovibrio</taxon>
    </lineage>
</organism>
<sequence length="209" mass="23228">MTTTTVNTTAVPDGYMENGQGHMVPLEQVREIDRERDALVREIAAKAKAASDELATLKARFMADVQAFVELSLERYQVAAGGKKGNLTLLSYDGSLKVVRQMQEHMTFDEGLLAAKELIDACLREWTKGSPGEVRAIVDHAFQVDKEGKINTGRILGLRRLNITDERWQRAMTAIGESIQITGAKPYLRVYYRKPDGSYAPIPLDMAAL</sequence>
<protein>
    <submittedName>
        <fullName evidence="2">DUF3164 family protein</fullName>
    </submittedName>
</protein>
<keyword evidence="3" id="KW-1185">Reference proteome</keyword>
<gene>
    <name evidence="2" type="ORF">KPS_001236</name>
</gene>
<evidence type="ECO:0000313" key="2">
    <source>
        <dbReference type="EMBL" id="WMW66634.1"/>
    </source>
</evidence>
<reference evidence="2" key="1">
    <citation type="submission" date="2023-09" db="EMBL/GenBank/DDBJ databases">
        <authorList>
            <consortium name="CW5 consortium"/>
            <person name="Lu C.-W."/>
        </authorList>
    </citation>
    <scope>NUCLEOTIDE SEQUENCE</scope>
    <source>
        <strain evidence="2">KPS</strain>
    </source>
</reference>
<dbReference type="Pfam" id="PF11363">
    <property type="entry name" value="DUF3164"/>
    <property type="match status" value="1"/>
</dbReference>
<accession>A0ABY9R5A0</accession>
<dbReference type="RefSeq" id="WP_309542498.1">
    <property type="nucleotide sequence ID" value="NZ_CP133659.1"/>
</dbReference>
<proteinExistence type="predicted"/>
<evidence type="ECO:0000313" key="3">
    <source>
        <dbReference type="Proteomes" id="UP001180616"/>
    </source>
</evidence>
<dbReference type="Proteomes" id="UP001180616">
    <property type="component" value="Chromosome"/>
</dbReference>
<dbReference type="EMBL" id="CP133659">
    <property type="protein sequence ID" value="WMW66634.1"/>
    <property type="molecule type" value="Genomic_DNA"/>
</dbReference>
<dbReference type="InterPro" id="IPR021505">
    <property type="entry name" value="Phage_B3_Orf6"/>
</dbReference>